<accession>A0A286A732</accession>
<sequence>MKAIYFILFLPLGIFSQTSWEKAEASEFLELIRSYEKMIPVEESYSLETGYTIYNDYRDSEPAISFLGKLTCKNGKELHVRQMGHVMVQDAAHNVTIDTAARQLLVQKPDASFFYRKTIADYSAFLEITETVSKRSENGKLIYLLTLKRGNPYHSMELTFNDGNHISQVTIFSNQPYYQEDQHSSARAKIVLDLGKVKKGKSVISPQFLTVSDCILVKDHQISAIGAYKDFEVIDLRN</sequence>
<reference evidence="2" key="1">
    <citation type="submission" date="2017-09" db="EMBL/GenBank/DDBJ databases">
        <authorList>
            <person name="Varghese N."/>
            <person name="Submissions S."/>
        </authorList>
    </citation>
    <scope>NUCLEOTIDE SEQUENCE [LARGE SCALE GENOMIC DNA]</scope>
    <source>
        <strain evidence="2">CGMCC 1.12803</strain>
    </source>
</reference>
<dbReference type="AlphaFoldDB" id="A0A286A732"/>
<dbReference type="RefSeq" id="WP_097132508.1">
    <property type="nucleotide sequence ID" value="NZ_OCMT01000003.1"/>
</dbReference>
<evidence type="ECO:0000313" key="1">
    <source>
        <dbReference type="EMBL" id="SOD17743.1"/>
    </source>
</evidence>
<evidence type="ECO:0008006" key="3">
    <source>
        <dbReference type="Google" id="ProtNLM"/>
    </source>
</evidence>
<proteinExistence type="predicted"/>
<dbReference type="OrthoDB" id="9953204at2"/>
<dbReference type="EMBL" id="OCMT01000003">
    <property type="protein sequence ID" value="SOD17743.1"/>
    <property type="molecule type" value="Genomic_DNA"/>
</dbReference>
<organism evidence="1 2">
    <name type="scientific">Pedobacter xixiisoli</name>
    <dbReference type="NCBI Taxonomy" id="1476464"/>
    <lineage>
        <taxon>Bacteria</taxon>
        <taxon>Pseudomonadati</taxon>
        <taxon>Bacteroidota</taxon>
        <taxon>Sphingobacteriia</taxon>
        <taxon>Sphingobacteriales</taxon>
        <taxon>Sphingobacteriaceae</taxon>
        <taxon>Pedobacter</taxon>
    </lineage>
</organism>
<gene>
    <name evidence="1" type="ORF">SAMN06297358_2665</name>
</gene>
<protein>
    <recommendedName>
        <fullName evidence="3">Outer membrane lipoprotein-sorting protein</fullName>
    </recommendedName>
</protein>
<name>A0A286A732_9SPHI</name>
<evidence type="ECO:0000313" key="2">
    <source>
        <dbReference type="Proteomes" id="UP000219281"/>
    </source>
</evidence>
<keyword evidence="2" id="KW-1185">Reference proteome</keyword>
<dbReference type="Proteomes" id="UP000219281">
    <property type="component" value="Unassembled WGS sequence"/>
</dbReference>